<dbReference type="AlphaFoldDB" id="A0AAD1GZU4"/>
<dbReference type="InterPro" id="IPR035016">
    <property type="entry name" value="NHL_PKND"/>
</dbReference>
<feature type="repeat" description="NHL" evidence="2">
    <location>
        <begin position="237"/>
        <end position="261"/>
    </location>
</feature>
<evidence type="ECO:0000256" key="1">
    <source>
        <dbReference type="ARBA" id="ARBA00022737"/>
    </source>
</evidence>
<dbReference type="PANTHER" id="PTHR24104:SF25">
    <property type="entry name" value="PROTEIN LIN-41"/>
    <property type="match status" value="1"/>
</dbReference>
<feature type="repeat" description="NHL" evidence="2">
    <location>
        <begin position="189"/>
        <end position="221"/>
    </location>
</feature>
<keyword evidence="1" id="KW-0677">Repeat</keyword>
<evidence type="ECO:0000256" key="2">
    <source>
        <dbReference type="PROSITE-ProRule" id="PRU00504"/>
    </source>
</evidence>
<accession>A0AAD1GZU4</accession>
<organism evidence="3 4">
    <name type="scientific">Mycobacterium xenopi</name>
    <dbReference type="NCBI Taxonomy" id="1789"/>
    <lineage>
        <taxon>Bacteria</taxon>
        <taxon>Bacillati</taxon>
        <taxon>Actinomycetota</taxon>
        <taxon>Actinomycetes</taxon>
        <taxon>Mycobacteriales</taxon>
        <taxon>Mycobacteriaceae</taxon>
        <taxon>Mycobacterium</taxon>
    </lineage>
</organism>
<evidence type="ECO:0000313" key="4">
    <source>
        <dbReference type="Proteomes" id="UP000464624"/>
    </source>
</evidence>
<reference evidence="3 4" key="1">
    <citation type="submission" date="2019-12" db="EMBL/GenBank/DDBJ databases">
        <title>Complete genome sequence of Mycolicibacterium xenopi str. JCM15661T.</title>
        <authorList>
            <person name="Yoshida M."/>
            <person name="Fukano H."/>
            <person name="Asakura T."/>
            <person name="Hoshino Y."/>
        </authorList>
    </citation>
    <scope>NUCLEOTIDE SEQUENCE [LARGE SCALE GENOMIC DNA]</scope>
    <source>
        <strain evidence="3 4">JCM 15661T</strain>
    </source>
</reference>
<protein>
    <submittedName>
        <fullName evidence="3">Uncharacterized protein</fullName>
    </submittedName>
</protein>
<name>A0AAD1GZU4_MYCXE</name>
<feature type="repeat" description="NHL" evidence="2">
    <location>
        <begin position="1"/>
        <end position="39"/>
    </location>
</feature>
<dbReference type="Pfam" id="PF01436">
    <property type="entry name" value="NHL"/>
    <property type="match status" value="5"/>
</dbReference>
<dbReference type="KEGG" id="mxe:MYXE_16560"/>
<dbReference type="EMBL" id="AP022314">
    <property type="protein sequence ID" value="BBU21866.1"/>
    <property type="molecule type" value="Genomic_DNA"/>
</dbReference>
<dbReference type="GO" id="GO:0008270">
    <property type="term" value="F:zinc ion binding"/>
    <property type="evidence" value="ECO:0007669"/>
    <property type="project" value="UniProtKB-KW"/>
</dbReference>
<dbReference type="Gene3D" id="2.40.10.500">
    <property type="match status" value="1"/>
</dbReference>
<proteinExistence type="predicted"/>
<dbReference type="PANTHER" id="PTHR24104">
    <property type="entry name" value="E3 UBIQUITIN-PROTEIN LIGASE NHLRC1-RELATED"/>
    <property type="match status" value="1"/>
</dbReference>
<dbReference type="InterPro" id="IPR050952">
    <property type="entry name" value="TRIM-NHL_E3_ligases"/>
</dbReference>
<gene>
    <name evidence="3" type="ORF">MYXE_16560</name>
</gene>
<sequence length="267" mass="28202">MTVLPFTGLARPTGVAVDPSGAVYVTDSGNNRVVKLRANSDNQTVLSFTGLDDPAGVAVDNVGNVYVTDAHSNRVLWAHPPRSAPTPPWQATSRTEWVGPFGGLQTPRGVAMNAGQDFQDFYVVDSGNNRVLHWKTGMTAPEVLAFTGLSQPDGIALDGNSNVWVTDTGNNRVLQLPSHSNTTQTALSFTGLNHPHGVAVGPDGVYVADSGNNRVLKLRTDPASKVTTLSVTPLTGLDSPRGVAVDAQGNLYVVDTGNNRVLRLRPA</sequence>
<dbReference type="PROSITE" id="PS51125">
    <property type="entry name" value="NHL"/>
    <property type="match status" value="5"/>
</dbReference>
<dbReference type="Proteomes" id="UP000464624">
    <property type="component" value="Chromosome"/>
</dbReference>
<dbReference type="CDD" id="cd14952">
    <property type="entry name" value="NHL_PKND_like"/>
    <property type="match status" value="1"/>
</dbReference>
<dbReference type="InterPro" id="IPR011042">
    <property type="entry name" value="6-blade_b-propeller_TolB-like"/>
</dbReference>
<feature type="repeat" description="NHL" evidence="2">
    <location>
        <begin position="40"/>
        <end position="81"/>
    </location>
</feature>
<evidence type="ECO:0000313" key="3">
    <source>
        <dbReference type="EMBL" id="BBU21866.1"/>
    </source>
</evidence>
<dbReference type="SUPFAM" id="SSF101898">
    <property type="entry name" value="NHL repeat"/>
    <property type="match status" value="1"/>
</dbReference>
<dbReference type="InterPro" id="IPR001258">
    <property type="entry name" value="NHL_repeat"/>
</dbReference>
<feature type="repeat" description="NHL" evidence="2">
    <location>
        <begin position="146"/>
        <end position="179"/>
    </location>
</feature>
<dbReference type="Gene3D" id="2.120.10.30">
    <property type="entry name" value="TolB, C-terminal domain"/>
    <property type="match status" value="2"/>
</dbReference>